<dbReference type="SUPFAM" id="SSF48264">
    <property type="entry name" value="Cytochrome P450"/>
    <property type="match status" value="1"/>
</dbReference>
<comment type="cofactor">
    <cofactor evidence="1">
        <name>heme</name>
        <dbReference type="ChEBI" id="CHEBI:30413"/>
    </cofactor>
</comment>
<dbReference type="Proteomes" id="UP000070121">
    <property type="component" value="Unassembled WGS sequence"/>
</dbReference>
<keyword evidence="5" id="KW-0560">Oxidoreductase</keyword>
<evidence type="ECO:0000256" key="4">
    <source>
        <dbReference type="ARBA" id="ARBA00022723"/>
    </source>
</evidence>
<keyword evidence="6" id="KW-0408">Iron</keyword>
<sequence length="152" mass="16961">MVSNAFLLMLGCPETSATALSAVIYFLTSHPVVLSKLTHEVLSTFQTEEEININSVQNLAYMLAVLDETLRLNLPLPGSSPRVVRKGGDTFNGLFVPEGTVMGIPQWPMYHNSQNFTLPESSAARSTSWLIQPTAATFHHLDDNCWYHPYHR</sequence>
<feature type="chain" id="PRO_5007802193" evidence="8">
    <location>
        <begin position="18"/>
        <end position="152"/>
    </location>
</feature>
<dbReference type="InterPro" id="IPR036396">
    <property type="entry name" value="Cyt_P450_sf"/>
</dbReference>
<protein>
    <submittedName>
        <fullName evidence="9">Cytochrome P450</fullName>
    </submittedName>
</protein>
<dbReference type="InterPro" id="IPR001128">
    <property type="entry name" value="Cyt_P450"/>
</dbReference>
<evidence type="ECO:0000256" key="6">
    <source>
        <dbReference type="ARBA" id="ARBA00023004"/>
    </source>
</evidence>
<dbReference type="GO" id="GO:0005506">
    <property type="term" value="F:iron ion binding"/>
    <property type="evidence" value="ECO:0007669"/>
    <property type="project" value="InterPro"/>
</dbReference>
<gene>
    <name evidence="9" type="ORF">CSAL01_00385</name>
</gene>
<name>A0A135SFX5_9PEZI</name>
<reference evidence="9 10" key="1">
    <citation type="submission" date="2014-02" db="EMBL/GenBank/DDBJ databases">
        <title>The genome sequence of Colletotrichum salicis CBS 607.94.</title>
        <authorList>
            <person name="Baroncelli R."/>
            <person name="Thon M.R."/>
        </authorList>
    </citation>
    <scope>NUCLEOTIDE SEQUENCE [LARGE SCALE GENOMIC DNA]</scope>
    <source>
        <strain evidence="9 10">CBS 607.94</strain>
    </source>
</reference>
<dbReference type="GO" id="GO:0020037">
    <property type="term" value="F:heme binding"/>
    <property type="evidence" value="ECO:0007669"/>
    <property type="project" value="InterPro"/>
</dbReference>
<evidence type="ECO:0000313" key="9">
    <source>
        <dbReference type="EMBL" id="KXH34804.1"/>
    </source>
</evidence>
<keyword evidence="3" id="KW-0349">Heme</keyword>
<keyword evidence="8" id="KW-0732">Signal</keyword>
<dbReference type="GO" id="GO:0004497">
    <property type="term" value="F:monooxygenase activity"/>
    <property type="evidence" value="ECO:0007669"/>
    <property type="project" value="UniProtKB-KW"/>
</dbReference>
<evidence type="ECO:0000256" key="3">
    <source>
        <dbReference type="ARBA" id="ARBA00022617"/>
    </source>
</evidence>
<dbReference type="OrthoDB" id="1470350at2759"/>
<dbReference type="InterPro" id="IPR050121">
    <property type="entry name" value="Cytochrome_P450_monoxygenase"/>
</dbReference>
<proteinExistence type="inferred from homology"/>
<keyword evidence="10" id="KW-1185">Reference proteome</keyword>
<accession>A0A135SFX5</accession>
<organism evidence="9 10">
    <name type="scientific">Colletotrichum salicis</name>
    <dbReference type="NCBI Taxonomy" id="1209931"/>
    <lineage>
        <taxon>Eukaryota</taxon>
        <taxon>Fungi</taxon>
        <taxon>Dikarya</taxon>
        <taxon>Ascomycota</taxon>
        <taxon>Pezizomycotina</taxon>
        <taxon>Sordariomycetes</taxon>
        <taxon>Hypocreomycetidae</taxon>
        <taxon>Glomerellales</taxon>
        <taxon>Glomerellaceae</taxon>
        <taxon>Colletotrichum</taxon>
        <taxon>Colletotrichum acutatum species complex</taxon>
    </lineage>
</organism>
<dbReference type="Pfam" id="PF00067">
    <property type="entry name" value="p450"/>
    <property type="match status" value="1"/>
</dbReference>
<evidence type="ECO:0000256" key="1">
    <source>
        <dbReference type="ARBA" id="ARBA00001971"/>
    </source>
</evidence>
<feature type="signal peptide" evidence="8">
    <location>
        <begin position="1"/>
        <end position="17"/>
    </location>
</feature>
<evidence type="ECO:0000256" key="8">
    <source>
        <dbReference type="SAM" id="SignalP"/>
    </source>
</evidence>
<dbReference type="Gene3D" id="1.10.630.10">
    <property type="entry name" value="Cytochrome P450"/>
    <property type="match status" value="1"/>
</dbReference>
<evidence type="ECO:0000256" key="5">
    <source>
        <dbReference type="ARBA" id="ARBA00023002"/>
    </source>
</evidence>
<dbReference type="PANTHER" id="PTHR24305">
    <property type="entry name" value="CYTOCHROME P450"/>
    <property type="match status" value="1"/>
</dbReference>
<dbReference type="AlphaFoldDB" id="A0A135SFX5"/>
<comment type="caution">
    <text evidence="9">The sequence shown here is derived from an EMBL/GenBank/DDBJ whole genome shotgun (WGS) entry which is preliminary data.</text>
</comment>
<keyword evidence="4" id="KW-0479">Metal-binding</keyword>
<dbReference type="STRING" id="1209931.A0A135SFX5"/>
<evidence type="ECO:0000256" key="7">
    <source>
        <dbReference type="ARBA" id="ARBA00023033"/>
    </source>
</evidence>
<comment type="similarity">
    <text evidence="2">Belongs to the cytochrome P450 family.</text>
</comment>
<dbReference type="EMBL" id="JFFI01002402">
    <property type="protein sequence ID" value="KXH34804.1"/>
    <property type="molecule type" value="Genomic_DNA"/>
</dbReference>
<evidence type="ECO:0000313" key="10">
    <source>
        <dbReference type="Proteomes" id="UP000070121"/>
    </source>
</evidence>
<evidence type="ECO:0000256" key="2">
    <source>
        <dbReference type="ARBA" id="ARBA00010617"/>
    </source>
</evidence>
<dbReference type="PANTHER" id="PTHR24305:SF230">
    <property type="entry name" value="P450, PUTATIVE (EUROFUNG)-RELATED"/>
    <property type="match status" value="1"/>
</dbReference>
<keyword evidence="7" id="KW-0503">Monooxygenase</keyword>
<dbReference type="GO" id="GO:0016705">
    <property type="term" value="F:oxidoreductase activity, acting on paired donors, with incorporation or reduction of molecular oxygen"/>
    <property type="evidence" value="ECO:0007669"/>
    <property type="project" value="InterPro"/>
</dbReference>